<name>A0AAV4MKS8_9ARAC</name>
<evidence type="ECO:0000313" key="2">
    <source>
        <dbReference type="Proteomes" id="UP001054837"/>
    </source>
</evidence>
<reference evidence="1 2" key="1">
    <citation type="submission" date="2021-06" db="EMBL/GenBank/DDBJ databases">
        <title>Caerostris darwini draft genome.</title>
        <authorList>
            <person name="Kono N."/>
            <person name="Arakawa K."/>
        </authorList>
    </citation>
    <scope>NUCLEOTIDE SEQUENCE [LARGE SCALE GENOMIC DNA]</scope>
</reference>
<accession>A0AAV4MKS8</accession>
<keyword evidence="2" id="KW-1185">Reference proteome</keyword>
<protein>
    <submittedName>
        <fullName evidence="1">Uncharacterized protein</fullName>
    </submittedName>
</protein>
<dbReference type="Proteomes" id="UP001054837">
    <property type="component" value="Unassembled WGS sequence"/>
</dbReference>
<proteinExistence type="predicted"/>
<evidence type="ECO:0000313" key="1">
    <source>
        <dbReference type="EMBL" id="GIX72621.1"/>
    </source>
</evidence>
<gene>
    <name evidence="1" type="ORF">CDAR_210421</name>
</gene>
<dbReference type="EMBL" id="BPLQ01000549">
    <property type="protein sequence ID" value="GIX72621.1"/>
    <property type="molecule type" value="Genomic_DNA"/>
</dbReference>
<sequence>MDVKLTEDFLKCFSAIGSHDIQNKLAIFFQTNKVDCFTIPPKNPRPIPIKTILKGLLISKSTDEIAEESLSWISLQLAGGVINLQRLTMFSPKSA</sequence>
<comment type="caution">
    <text evidence="1">The sequence shown here is derived from an EMBL/GenBank/DDBJ whole genome shotgun (WGS) entry which is preliminary data.</text>
</comment>
<organism evidence="1 2">
    <name type="scientific">Caerostris darwini</name>
    <dbReference type="NCBI Taxonomy" id="1538125"/>
    <lineage>
        <taxon>Eukaryota</taxon>
        <taxon>Metazoa</taxon>
        <taxon>Ecdysozoa</taxon>
        <taxon>Arthropoda</taxon>
        <taxon>Chelicerata</taxon>
        <taxon>Arachnida</taxon>
        <taxon>Araneae</taxon>
        <taxon>Araneomorphae</taxon>
        <taxon>Entelegynae</taxon>
        <taxon>Araneoidea</taxon>
        <taxon>Araneidae</taxon>
        <taxon>Caerostris</taxon>
    </lineage>
</organism>
<dbReference type="AlphaFoldDB" id="A0AAV4MKS8"/>